<dbReference type="EMBL" id="AP023326">
    <property type="protein sequence ID" value="BCI67027.1"/>
    <property type="molecule type" value="Genomic_DNA"/>
</dbReference>
<organism evidence="1 2">
    <name type="scientific">Acetobacter aceti</name>
    <dbReference type="NCBI Taxonomy" id="435"/>
    <lineage>
        <taxon>Bacteria</taxon>
        <taxon>Pseudomonadati</taxon>
        <taxon>Pseudomonadota</taxon>
        <taxon>Alphaproteobacteria</taxon>
        <taxon>Acetobacterales</taxon>
        <taxon>Acetobacteraceae</taxon>
        <taxon>Acetobacter</taxon>
        <taxon>Acetobacter subgen. Acetobacter</taxon>
    </lineage>
</organism>
<evidence type="ECO:0000313" key="2">
    <source>
        <dbReference type="Proteomes" id="UP000515220"/>
    </source>
</evidence>
<protein>
    <submittedName>
        <fullName evidence="1">Uncharacterized protein</fullName>
    </submittedName>
</protein>
<proteinExistence type="predicted"/>
<reference evidence="1 2" key="1">
    <citation type="submission" date="2020-07" db="EMBL/GenBank/DDBJ databases">
        <title>Complete Genome Sequence of an acetic acid bacterium, Acetobacter aceti JCM20276.</title>
        <authorList>
            <person name="Hirose Y."/>
            <person name="Mihara H."/>
        </authorList>
    </citation>
    <scope>NUCLEOTIDE SEQUENCE [LARGE SCALE GENOMIC DNA]</scope>
    <source>
        <strain evidence="1 2">JCM20276</strain>
    </source>
</reference>
<accession>A0A6S6PDT1</accession>
<gene>
    <name evidence="1" type="ORF">AAJCM20276_16510</name>
</gene>
<dbReference type="Proteomes" id="UP000515220">
    <property type="component" value="Chromosome"/>
</dbReference>
<dbReference type="AlphaFoldDB" id="A0A6S6PDT1"/>
<sequence length="51" mass="5764">MVLTGIDLASEIDPYSCIMLTAIGERRNPLYYYGLKAGNEVEMMRRNGSLH</sequence>
<evidence type="ECO:0000313" key="1">
    <source>
        <dbReference type="EMBL" id="BCI67027.1"/>
    </source>
</evidence>
<name>A0A6S6PDT1_ACEAC</name>